<dbReference type="AlphaFoldDB" id="A0AAV7X0Y5"/>
<keyword evidence="2" id="KW-1185">Reference proteome</keyword>
<evidence type="ECO:0000313" key="1">
    <source>
        <dbReference type="EMBL" id="KAJ1218968.1"/>
    </source>
</evidence>
<dbReference type="Proteomes" id="UP001066276">
    <property type="component" value="Chromosome 1_1"/>
</dbReference>
<name>A0AAV7X0Y5_PLEWA</name>
<dbReference type="EMBL" id="JANPWB010000001">
    <property type="protein sequence ID" value="KAJ1218968.1"/>
    <property type="molecule type" value="Genomic_DNA"/>
</dbReference>
<reference evidence="1" key="1">
    <citation type="journal article" date="2022" name="bioRxiv">
        <title>Sequencing and chromosome-scale assembly of the giantPleurodeles waltlgenome.</title>
        <authorList>
            <person name="Brown T."/>
            <person name="Elewa A."/>
            <person name="Iarovenko S."/>
            <person name="Subramanian E."/>
            <person name="Araus A.J."/>
            <person name="Petzold A."/>
            <person name="Susuki M."/>
            <person name="Suzuki K.-i.T."/>
            <person name="Hayashi T."/>
            <person name="Toyoda A."/>
            <person name="Oliveira C."/>
            <person name="Osipova E."/>
            <person name="Leigh N.D."/>
            <person name="Simon A."/>
            <person name="Yun M.H."/>
        </authorList>
    </citation>
    <scope>NUCLEOTIDE SEQUENCE</scope>
    <source>
        <strain evidence="1">20211129_DDA</strain>
        <tissue evidence="1">Liver</tissue>
    </source>
</reference>
<comment type="caution">
    <text evidence="1">The sequence shown here is derived from an EMBL/GenBank/DDBJ whole genome shotgun (WGS) entry which is preliminary data.</text>
</comment>
<proteinExistence type="predicted"/>
<sequence>MKSLVWSLDGATGPYQACHRLEAVSWWSHPTYICTPLGLGGTPLTVACSDCRISMLGREALTQSLVLSLGGATGPEQGLVGGGGLVEEPDLHLCATGPQGHKHTSGPI</sequence>
<protein>
    <submittedName>
        <fullName evidence="1">Uncharacterized protein</fullName>
    </submittedName>
</protein>
<evidence type="ECO:0000313" key="2">
    <source>
        <dbReference type="Proteomes" id="UP001066276"/>
    </source>
</evidence>
<organism evidence="1 2">
    <name type="scientific">Pleurodeles waltl</name>
    <name type="common">Iberian ribbed newt</name>
    <dbReference type="NCBI Taxonomy" id="8319"/>
    <lineage>
        <taxon>Eukaryota</taxon>
        <taxon>Metazoa</taxon>
        <taxon>Chordata</taxon>
        <taxon>Craniata</taxon>
        <taxon>Vertebrata</taxon>
        <taxon>Euteleostomi</taxon>
        <taxon>Amphibia</taxon>
        <taxon>Batrachia</taxon>
        <taxon>Caudata</taxon>
        <taxon>Salamandroidea</taxon>
        <taxon>Salamandridae</taxon>
        <taxon>Pleurodelinae</taxon>
        <taxon>Pleurodeles</taxon>
    </lineage>
</organism>
<gene>
    <name evidence="1" type="ORF">NDU88_006539</name>
</gene>
<accession>A0AAV7X0Y5</accession>